<feature type="transmembrane region" description="Helical" evidence="1">
    <location>
        <begin position="115"/>
        <end position="132"/>
    </location>
</feature>
<keyword evidence="1" id="KW-0472">Membrane</keyword>
<proteinExistence type="predicted"/>
<dbReference type="RefSeq" id="WP_386078643.1">
    <property type="nucleotide sequence ID" value="NZ_JBHTJT010000058.1"/>
</dbReference>
<dbReference type="InterPro" id="IPR009936">
    <property type="entry name" value="DUF1468"/>
</dbReference>
<keyword evidence="1" id="KW-1133">Transmembrane helix</keyword>
<feature type="transmembrane region" description="Helical" evidence="1">
    <location>
        <begin position="12"/>
        <end position="34"/>
    </location>
</feature>
<dbReference type="Proteomes" id="UP001597108">
    <property type="component" value="Unassembled WGS sequence"/>
</dbReference>
<reference evidence="4" key="1">
    <citation type="journal article" date="2019" name="Int. J. Syst. Evol. Microbiol.">
        <title>The Global Catalogue of Microorganisms (GCM) 10K type strain sequencing project: providing services to taxonomists for standard genome sequencing and annotation.</title>
        <authorList>
            <consortium name="The Broad Institute Genomics Platform"/>
            <consortium name="The Broad Institute Genome Sequencing Center for Infectious Disease"/>
            <person name="Wu L."/>
            <person name="Ma J."/>
        </authorList>
    </citation>
    <scope>NUCLEOTIDE SEQUENCE [LARGE SCALE GENOMIC DNA]</scope>
    <source>
        <strain evidence="4">CCUG 60524</strain>
    </source>
</reference>
<dbReference type="EMBL" id="JBHTJT010000058">
    <property type="protein sequence ID" value="MFD0982539.1"/>
    <property type="molecule type" value="Genomic_DNA"/>
</dbReference>
<protein>
    <submittedName>
        <fullName evidence="3">Tripartite tricarboxylate transporter TctB family protein</fullName>
    </submittedName>
</protein>
<organism evidence="3 4">
    <name type="scientific">Tropicimonas aquimaris</name>
    <dbReference type="NCBI Taxonomy" id="914152"/>
    <lineage>
        <taxon>Bacteria</taxon>
        <taxon>Pseudomonadati</taxon>
        <taxon>Pseudomonadota</taxon>
        <taxon>Alphaproteobacteria</taxon>
        <taxon>Rhodobacterales</taxon>
        <taxon>Roseobacteraceae</taxon>
        <taxon>Tropicimonas</taxon>
    </lineage>
</organism>
<feature type="transmembrane region" description="Helical" evidence="1">
    <location>
        <begin position="46"/>
        <end position="70"/>
    </location>
</feature>
<accession>A0ABW3IWU3</accession>
<dbReference type="Pfam" id="PF07331">
    <property type="entry name" value="TctB"/>
    <property type="match status" value="1"/>
</dbReference>
<sequence length="171" mass="18212">MTKPTHVIERRQDLIAGSILLLFALAWTVTVWLTVPEGYGVGPRAFPLWLGVALAVLSALLLLKGMIGVYEPPLGEKQPDEDALARVSLRMRLGVVATVTVIIAAFGWLMPKIGFVPATALIVAVTLVGPLGERRPLLVLGMALGIAVGAWLAFGQILGAYMPSGSWISIF</sequence>
<keyword evidence="4" id="KW-1185">Reference proteome</keyword>
<name>A0ABW3IWU3_9RHOB</name>
<comment type="caution">
    <text evidence="3">The sequence shown here is derived from an EMBL/GenBank/DDBJ whole genome shotgun (WGS) entry which is preliminary data.</text>
</comment>
<evidence type="ECO:0000259" key="2">
    <source>
        <dbReference type="Pfam" id="PF07331"/>
    </source>
</evidence>
<feature type="domain" description="DUF1468" evidence="2">
    <location>
        <begin position="15"/>
        <end position="163"/>
    </location>
</feature>
<feature type="transmembrane region" description="Helical" evidence="1">
    <location>
        <begin position="139"/>
        <end position="162"/>
    </location>
</feature>
<feature type="transmembrane region" description="Helical" evidence="1">
    <location>
        <begin position="91"/>
        <end position="109"/>
    </location>
</feature>
<evidence type="ECO:0000256" key="1">
    <source>
        <dbReference type="SAM" id="Phobius"/>
    </source>
</evidence>
<keyword evidence="1" id="KW-0812">Transmembrane</keyword>
<gene>
    <name evidence="3" type="ORF">ACFQ2S_23150</name>
</gene>
<evidence type="ECO:0000313" key="3">
    <source>
        <dbReference type="EMBL" id="MFD0982539.1"/>
    </source>
</evidence>
<evidence type="ECO:0000313" key="4">
    <source>
        <dbReference type="Proteomes" id="UP001597108"/>
    </source>
</evidence>